<organism evidence="1">
    <name type="scientific">Pararge aegeria</name>
    <name type="common">speckled wood butterfly</name>
    <dbReference type="NCBI Taxonomy" id="116150"/>
    <lineage>
        <taxon>Eukaryota</taxon>
        <taxon>Metazoa</taxon>
        <taxon>Ecdysozoa</taxon>
        <taxon>Arthropoda</taxon>
        <taxon>Hexapoda</taxon>
        <taxon>Insecta</taxon>
        <taxon>Pterygota</taxon>
        <taxon>Neoptera</taxon>
        <taxon>Endopterygota</taxon>
        <taxon>Lepidoptera</taxon>
        <taxon>Glossata</taxon>
        <taxon>Ditrysia</taxon>
        <taxon>Papilionoidea</taxon>
        <taxon>Nymphalidae</taxon>
        <taxon>Satyrinae</taxon>
        <taxon>Satyrini</taxon>
        <taxon>Parargina</taxon>
        <taxon>Pararge</taxon>
    </lineage>
</organism>
<sequence>MVHARSSRRANVPVKQKRYIKWWHKYKIWILLTVVHIMLEYLDKQCFVTFWHLTVAVSWSVTKHCASIPTL</sequence>
<evidence type="ECO:0000313" key="1">
    <source>
        <dbReference type="EMBL" id="JAA79478.1"/>
    </source>
</evidence>
<dbReference type="AlphaFoldDB" id="S4NV54"/>
<reference evidence="1" key="2">
    <citation type="submission" date="2013-05" db="EMBL/GenBank/DDBJ databases">
        <authorList>
            <person name="Carter J.-M."/>
            <person name="Baker S.C."/>
            <person name="Pink R."/>
            <person name="Carter D.R.F."/>
            <person name="Collins A."/>
            <person name="Tomlin J."/>
            <person name="Gibbs M."/>
            <person name="Breuker C.J."/>
        </authorList>
    </citation>
    <scope>NUCLEOTIDE SEQUENCE</scope>
    <source>
        <tissue evidence="1">Ovary</tissue>
    </source>
</reference>
<reference evidence="1" key="1">
    <citation type="journal article" date="2013" name="BMC Genomics">
        <title>Unscrambling butterfly oogenesis.</title>
        <authorList>
            <person name="Carter J.M."/>
            <person name="Baker S.C."/>
            <person name="Pink R."/>
            <person name="Carter D.R."/>
            <person name="Collins A."/>
            <person name="Tomlin J."/>
            <person name="Gibbs M."/>
            <person name="Breuker C.J."/>
        </authorList>
    </citation>
    <scope>NUCLEOTIDE SEQUENCE</scope>
    <source>
        <tissue evidence="1">Ovary</tissue>
    </source>
</reference>
<protein>
    <submittedName>
        <fullName evidence="1">Uncharacterized protein</fullName>
    </submittedName>
</protein>
<dbReference type="EMBL" id="GAIX01013082">
    <property type="protein sequence ID" value="JAA79478.1"/>
    <property type="molecule type" value="Transcribed_RNA"/>
</dbReference>
<accession>S4NV54</accession>
<proteinExistence type="predicted"/>
<name>S4NV54_9NEOP</name>
<feature type="non-terminal residue" evidence="1">
    <location>
        <position position="71"/>
    </location>
</feature>